<reference evidence="1 2" key="1">
    <citation type="journal article" date="2019" name="Plant Biotechnol. J.">
        <title>The red bayberry genome and genetic basis of sex determination.</title>
        <authorList>
            <person name="Jia H.M."/>
            <person name="Jia H.J."/>
            <person name="Cai Q.L."/>
            <person name="Wang Y."/>
            <person name="Zhao H.B."/>
            <person name="Yang W.F."/>
            <person name="Wang G.Y."/>
            <person name="Li Y.H."/>
            <person name="Zhan D.L."/>
            <person name="Shen Y.T."/>
            <person name="Niu Q.F."/>
            <person name="Chang L."/>
            <person name="Qiu J."/>
            <person name="Zhao L."/>
            <person name="Xie H.B."/>
            <person name="Fu W.Y."/>
            <person name="Jin J."/>
            <person name="Li X.W."/>
            <person name="Jiao Y."/>
            <person name="Zhou C.C."/>
            <person name="Tu T."/>
            <person name="Chai C.Y."/>
            <person name="Gao J.L."/>
            <person name="Fan L.J."/>
            <person name="van de Weg E."/>
            <person name="Wang J.Y."/>
            <person name="Gao Z.S."/>
        </authorList>
    </citation>
    <scope>NUCLEOTIDE SEQUENCE [LARGE SCALE GENOMIC DNA]</scope>
    <source>
        <tissue evidence="1">Leaves</tissue>
    </source>
</reference>
<evidence type="ECO:0000313" key="2">
    <source>
        <dbReference type="Proteomes" id="UP000516437"/>
    </source>
</evidence>
<organism evidence="1 2">
    <name type="scientific">Morella rubra</name>
    <name type="common">Chinese bayberry</name>
    <dbReference type="NCBI Taxonomy" id="262757"/>
    <lineage>
        <taxon>Eukaryota</taxon>
        <taxon>Viridiplantae</taxon>
        <taxon>Streptophyta</taxon>
        <taxon>Embryophyta</taxon>
        <taxon>Tracheophyta</taxon>
        <taxon>Spermatophyta</taxon>
        <taxon>Magnoliopsida</taxon>
        <taxon>eudicotyledons</taxon>
        <taxon>Gunneridae</taxon>
        <taxon>Pentapetalae</taxon>
        <taxon>rosids</taxon>
        <taxon>fabids</taxon>
        <taxon>Fagales</taxon>
        <taxon>Myricaceae</taxon>
        <taxon>Morella</taxon>
    </lineage>
</organism>
<evidence type="ECO:0000313" key="1">
    <source>
        <dbReference type="EMBL" id="KAB1226430.1"/>
    </source>
</evidence>
<keyword evidence="2" id="KW-1185">Reference proteome</keyword>
<dbReference type="AlphaFoldDB" id="A0A6A1WUM0"/>
<dbReference type="OrthoDB" id="1706770at2759"/>
<proteinExistence type="predicted"/>
<sequence length="172" mass="19428">MLITFCSCIATSEIRHVQGRTSGIALEKAHIAGKLRVHILDGCTGGDDKASSMLSSHIARGLQHCDVYNEHSVQDASKQMRQYYALFPTEEEASEHPYPNMKKEELAPSGNYLVLKNFRKRWRLQLQHESEGRSFTEVKIFTKVLGMKAGYVRGLGLQCGKLDHRPQCRPLI</sequence>
<comment type="caution">
    <text evidence="1">The sequence shown here is derived from an EMBL/GenBank/DDBJ whole genome shotgun (WGS) entry which is preliminary data.</text>
</comment>
<gene>
    <name evidence="1" type="ORF">CJ030_MR1G014137</name>
</gene>
<dbReference type="EMBL" id="RXIC02000019">
    <property type="protein sequence ID" value="KAB1226430.1"/>
    <property type="molecule type" value="Genomic_DNA"/>
</dbReference>
<name>A0A6A1WUM0_9ROSI</name>
<dbReference type="Proteomes" id="UP000516437">
    <property type="component" value="Chromosome 1"/>
</dbReference>
<protein>
    <submittedName>
        <fullName evidence="1">Uncharacterized protein</fullName>
    </submittedName>
</protein>
<accession>A0A6A1WUM0</accession>